<evidence type="ECO:0000256" key="2">
    <source>
        <dbReference type="ARBA" id="ARBA00022670"/>
    </source>
</evidence>
<organism evidence="6 7">
    <name type="scientific">Panicum virgatum</name>
    <name type="common">Blackwell switchgrass</name>
    <dbReference type="NCBI Taxonomy" id="38727"/>
    <lineage>
        <taxon>Eukaryota</taxon>
        <taxon>Viridiplantae</taxon>
        <taxon>Streptophyta</taxon>
        <taxon>Embryophyta</taxon>
        <taxon>Tracheophyta</taxon>
        <taxon>Spermatophyta</taxon>
        <taxon>Magnoliopsida</taxon>
        <taxon>Liliopsida</taxon>
        <taxon>Poales</taxon>
        <taxon>Poaceae</taxon>
        <taxon>PACMAD clade</taxon>
        <taxon>Panicoideae</taxon>
        <taxon>Panicodae</taxon>
        <taxon>Paniceae</taxon>
        <taxon>Panicinae</taxon>
        <taxon>Panicum</taxon>
        <taxon>Panicum sect. Hiantes</taxon>
    </lineage>
</organism>
<dbReference type="Proteomes" id="UP000823388">
    <property type="component" value="Chromosome 3K"/>
</dbReference>
<dbReference type="GO" id="GO:0006508">
    <property type="term" value="P:proteolysis"/>
    <property type="evidence" value="ECO:0007669"/>
    <property type="project" value="UniProtKB-KW"/>
</dbReference>
<evidence type="ECO:0000259" key="5">
    <source>
        <dbReference type="Pfam" id="PF02902"/>
    </source>
</evidence>
<keyword evidence="7" id="KW-1185">Reference proteome</keyword>
<dbReference type="InterPro" id="IPR038765">
    <property type="entry name" value="Papain-like_cys_pep_sf"/>
</dbReference>
<evidence type="ECO:0000256" key="1">
    <source>
        <dbReference type="ARBA" id="ARBA00005234"/>
    </source>
</evidence>
<name>A0A8T0V2I7_PANVG</name>
<dbReference type="InterPro" id="IPR003653">
    <property type="entry name" value="Peptidase_C48_C"/>
</dbReference>
<comment type="similarity">
    <text evidence="1">Belongs to the peptidase C48 family.</text>
</comment>
<accession>A0A8T0V2I7</accession>
<dbReference type="SUPFAM" id="SSF54001">
    <property type="entry name" value="Cysteine proteinases"/>
    <property type="match status" value="1"/>
</dbReference>
<feature type="region of interest" description="Disordered" evidence="4">
    <location>
        <begin position="33"/>
        <end position="55"/>
    </location>
</feature>
<feature type="domain" description="Ubiquitin-like protease family profile" evidence="5">
    <location>
        <begin position="720"/>
        <end position="818"/>
    </location>
</feature>
<reference evidence="6" key="1">
    <citation type="submission" date="2020-05" db="EMBL/GenBank/DDBJ databases">
        <title>WGS assembly of Panicum virgatum.</title>
        <authorList>
            <person name="Lovell J.T."/>
            <person name="Jenkins J."/>
            <person name="Shu S."/>
            <person name="Juenger T.E."/>
            <person name="Schmutz J."/>
        </authorList>
    </citation>
    <scope>NUCLEOTIDE SEQUENCE</scope>
    <source>
        <strain evidence="6">AP13</strain>
    </source>
</reference>
<protein>
    <recommendedName>
        <fullName evidence="5">Ubiquitin-like protease family profile domain-containing protein</fullName>
    </recommendedName>
</protein>
<evidence type="ECO:0000256" key="3">
    <source>
        <dbReference type="ARBA" id="ARBA00022801"/>
    </source>
</evidence>
<keyword evidence="3" id="KW-0378">Hydrolase</keyword>
<dbReference type="PANTHER" id="PTHR34835:SF71">
    <property type="entry name" value="UBIQUITIN-LIKE PROTEASE FAMILY PROFILE DOMAIN-CONTAINING PROTEIN"/>
    <property type="match status" value="1"/>
</dbReference>
<proteinExistence type="inferred from homology"/>
<keyword evidence="2" id="KW-0645">Protease</keyword>
<sequence>MRKIQGRLKAFSVQTTQGEWNFDVSTITGAAAQPSAGVDARTQPSSAAPQPPDARNANVVKISCKPPAKIVQRSLAESSSARDLPQCDDDDDFMEPLPRRPVTKKQCVNASVADNATGKHAKNPVKYAHAPTVRCAPSAFNWFVDHLTFNQRMRIKEMGFGGLLHGSADRLESRELLKFLLDRLDPSTMVINISKDKGIHVTPYAVMQVLGLPDSGEHLHFHSHNQASREFSAFKVWVGLEESQDMHASHLQNILEDDSNMGSAMIDDDMAIRFFFIIACNKLLFPSTDNNIRCKDVYLTRDLTCLPGLNWCKAIAHTETPRAKYFDQNLRNSINTCYHRTQHSSSEVPVNIDPLAATHFSSMQAEVHSLVAQIGTSSRKMQAMLVLANFEAKSKKASSYMNIGQQILRDAHQAAVHTLRTILHDEVNGNINQQHHDQTHACDEAQADDIDMHDNNSLENRGSEHGNIEVGNETEGEFSPVPTDVTIDRVVPLRAAEGDTGPSLPIGSTHDNVHEATSHVDSLVGVTDAYTTVTSPRQVATAEMTRSEANVIAQTAKQSAGIISSIDDALGPILFRPCTPGDIPHCPAINPRPQRLTKRPAMYVSPFKGDPQRAKVPLSKALAVRKKFKCRMTCLREFSGSDILASFIEGEKMLCTRFMSYFVACMSHDESVHMIDGGGYRVFLSLELGDYVNIEEGEGISQWESPQALAILQRDIEHVDPNKVKLFLLPVMEEGHYSIYCINFIHDRIDVLDSSPEDHKVYHQVLGDRIIHRLNLLFQLATNSTIKQFTRFKRPIIDVCSQTRAIDCGFFALKFMELWNGESFHFPILAENIWQYKSQLLFYGIYHPINKIEKLPAGLEAYRPRL</sequence>
<comment type="caution">
    <text evidence="6">The sequence shown here is derived from an EMBL/GenBank/DDBJ whole genome shotgun (WGS) entry which is preliminary data.</text>
</comment>
<dbReference type="GO" id="GO:0008234">
    <property type="term" value="F:cysteine-type peptidase activity"/>
    <property type="evidence" value="ECO:0007669"/>
    <property type="project" value="InterPro"/>
</dbReference>
<evidence type="ECO:0000256" key="4">
    <source>
        <dbReference type="SAM" id="MobiDB-lite"/>
    </source>
</evidence>
<evidence type="ECO:0000313" key="7">
    <source>
        <dbReference type="Proteomes" id="UP000823388"/>
    </source>
</evidence>
<feature type="region of interest" description="Disordered" evidence="4">
    <location>
        <begin position="459"/>
        <end position="481"/>
    </location>
</feature>
<dbReference type="Pfam" id="PF02902">
    <property type="entry name" value="Peptidase_C48"/>
    <property type="match status" value="1"/>
</dbReference>
<gene>
    <name evidence="6" type="ORF">PVAP13_3KG250108</name>
</gene>
<dbReference type="EMBL" id="CM029041">
    <property type="protein sequence ID" value="KAG2628627.1"/>
    <property type="molecule type" value="Genomic_DNA"/>
</dbReference>
<evidence type="ECO:0000313" key="6">
    <source>
        <dbReference type="EMBL" id="KAG2628627.1"/>
    </source>
</evidence>
<dbReference type="AlphaFoldDB" id="A0A8T0V2I7"/>
<dbReference type="Gene3D" id="3.40.395.10">
    <property type="entry name" value="Adenoviral Proteinase, Chain A"/>
    <property type="match status" value="1"/>
</dbReference>
<dbReference type="PANTHER" id="PTHR34835">
    <property type="entry name" value="OS07G0283600 PROTEIN-RELATED"/>
    <property type="match status" value="1"/>
</dbReference>